<dbReference type="InterPro" id="IPR017867">
    <property type="entry name" value="Tyr_phospatase_low_mol_wt"/>
</dbReference>
<evidence type="ECO:0000256" key="5">
    <source>
        <dbReference type="PIRSR" id="PIRSR617867-1"/>
    </source>
</evidence>
<dbReference type="RefSeq" id="WP_104431551.1">
    <property type="nucleotide sequence ID" value="NZ_PTJD01000002.1"/>
</dbReference>
<dbReference type="CDD" id="cd16343">
    <property type="entry name" value="LMWPTP"/>
    <property type="match status" value="1"/>
</dbReference>
<evidence type="ECO:0000256" key="3">
    <source>
        <dbReference type="ARBA" id="ARBA00022801"/>
    </source>
</evidence>
<dbReference type="Gene3D" id="3.40.50.2300">
    <property type="match status" value="1"/>
</dbReference>
<evidence type="ECO:0000256" key="2">
    <source>
        <dbReference type="ARBA" id="ARBA00013064"/>
    </source>
</evidence>
<dbReference type="AlphaFoldDB" id="A0A2S6IV94"/>
<keyword evidence="3" id="KW-0378">Hydrolase</keyword>
<feature type="domain" description="Phosphotyrosine protein phosphatase I" evidence="6">
    <location>
        <begin position="17"/>
        <end position="173"/>
    </location>
</feature>
<dbReference type="SMART" id="SM00226">
    <property type="entry name" value="LMWPc"/>
    <property type="match status" value="1"/>
</dbReference>
<evidence type="ECO:0000256" key="1">
    <source>
        <dbReference type="ARBA" id="ARBA00011063"/>
    </source>
</evidence>
<keyword evidence="4" id="KW-0904">Protein phosphatase</keyword>
<dbReference type="InterPro" id="IPR036196">
    <property type="entry name" value="Ptyr_pPase_sf"/>
</dbReference>
<gene>
    <name evidence="7" type="ORF">CLV92_102281</name>
</gene>
<dbReference type="InterPro" id="IPR050438">
    <property type="entry name" value="LMW_PTPase"/>
</dbReference>
<dbReference type="PANTHER" id="PTHR11717">
    <property type="entry name" value="LOW MOLECULAR WEIGHT PROTEIN TYROSINE PHOSPHATASE"/>
    <property type="match status" value="1"/>
</dbReference>
<sequence length="184" mass="19378">MPTTSRHLPAADGEAPYRVCFVCSGNICRSPVAEVVLRALAEEAGLGGRLEVDSAGTGDWHVGEPADRRALASLTAGGYDGSTHRARRFERSWATRRDLLVAMDRGHEADLHAALAGMSGPVAQVRLLSSFVDAGAGERLRAVDVADPYYGGPDGFTAVLAQVEAGCRGILEHVRRELGARAGA</sequence>
<reference evidence="7 8" key="1">
    <citation type="submission" date="2018-02" db="EMBL/GenBank/DDBJ databases">
        <title>Genomic Encyclopedia of Archaeal and Bacterial Type Strains, Phase II (KMG-II): from individual species to whole genera.</title>
        <authorList>
            <person name="Goeker M."/>
        </authorList>
    </citation>
    <scope>NUCLEOTIDE SEQUENCE [LARGE SCALE GENOMIC DNA]</scope>
    <source>
        <strain evidence="7 8">DSM 22857</strain>
    </source>
</reference>
<accession>A0A2S6IV94</accession>
<dbReference type="OrthoDB" id="9784339at2"/>
<proteinExistence type="inferred from homology"/>
<organism evidence="7 8">
    <name type="scientific">Kineococcus xinjiangensis</name>
    <dbReference type="NCBI Taxonomy" id="512762"/>
    <lineage>
        <taxon>Bacteria</taxon>
        <taxon>Bacillati</taxon>
        <taxon>Actinomycetota</taxon>
        <taxon>Actinomycetes</taxon>
        <taxon>Kineosporiales</taxon>
        <taxon>Kineosporiaceae</taxon>
        <taxon>Kineococcus</taxon>
    </lineage>
</organism>
<feature type="active site" evidence="5">
    <location>
        <position position="29"/>
    </location>
</feature>
<dbReference type="PRINTS" id="PR00719">
    <property type="entry name" value="LMWPTPASE"/>
</dbReference>
<comment type="caution">
    <text evidence="7">The sequence shown here is derived from an EMBL/GenBank/DDBJ whole genome shotgun (WGS) entry which is preliminary data.</text>
</comment>
<name>A0A2S6IV94_9ACTN</name>
<dbReference type="Proteomes" id="UP000239485">
    <property type="component" value="Unassembled WGS sequence"/>
</dbReference>
<evidence type="ECO:0000259" key="6">
    <source>
        <dbReference type="SMART" id="SM00226"/>
    </source>
</evidence>
<protein>
    <recommendedName>
        <fullName evidence="2">protein-tyrosine-phosphatase</fullName>
        <ecNumber evidence="2">3.1.3.48</ecNumber>
    </recommendedName>
</protein>
<dbReference type="GO" id="GO:0004725">
    <property type="term" value="F:protein tyrosine phosphatase activity"/>
    <property type="evidence" value="ECO:0007669"/>
    <property type="project" value="UniProtKB-EC"/>
</dbReference>
<evidence type="ECO:0000313" key="8">
    <source>
        <dbReference type="Proteomes" id="UP000239485"/>
    </source>
</evidence>
<dbReference type="EMBL" id="PTJD01000002">
    <property type="protein sequence ID" value="PPK98128.1"/>
    <property type="molecule type" value="Genomic_DNA"/>
</dbReference>
<dbReference type="PANTHER" id="PTHR11717:SF7">
    <property type="entry name" value="LOW MOLECULAR WEIGHT PHOSPHOTYROSINE PROTEIN PHOSPHATASE"/>
    <property type="match status" value="1"/>
</dbReference>
<feature type="active site" description="Proton donor" evidence="5">
    <location>
        <position position="147"/>
    </location>
</feature>
<keyword evidence="8" id="KW-1185">Reference proteome</keyword>
<dbReference type="SUPFAM" id="SSF52788">
    <property type="entry name" value="Phosphotyrosine protein phosphatases I"/>
    <property type="match status" value="1"/>
</dbReference>
<dbReference type="EC" id="3.1.3.48" evidence="2"/>
<dbReference type="InterPro" id="IPR023485">
    <property type="entry name" value="Ptyr_pPase"/>
</dbReference>
<feature type="active site" description="Nucleophile" evidence="5">
    <location>
        <position position="23"/>
    </location>
</feature>
<evidence type="ECO:0000313" key="7">
    <source>
        <dbReference type="EMBL" id="PPK98128.1"/>
    </source>
</evidence>
<dbReference type="Pfam" id="PF01451">
    <property type="entry name" value="LMWPc"/>
    <property type="match status" value="1"/>
</dbReference>
<evidence type="ECO:0000256" key="4">
    <source>
        <dbReference type="ARBA" id="ARBA00022912"/>
    </source>
</evidence>
<comment type="similarity">
    <text evidence="1">Belongs to the low molecular weight phosphotyrosine protein phosphatase family.</text>
</comment>